<feature type="region of interest" description="Disordered" evidence="1">
    <location>
        <begin position="419"/>
        <end position="456"/>
    </location>
</feature>
<dbReference type="InterPro" id="IPR056852">
    <property type="entry name" value="AK17A/B"/>
</dbReference>
<dbReference type="PANTHER" id="PTHR12484:SF4">
    <property type="entry name" value="A-KINASE ANCHOR PROTEIN 17A"/>
    <property type="match status" value="1"/>
</dbReference>
<protein>
    <submittedName>
        <fullName evidence="2">A-kinase anchor protein 17A</fullName>
    </submittedName>
</protein>
<feature type="region of interest" description="Disordered" evidence="1">
    <location>
        <begin position="264"/>
        <end position="320"/>
    </location>
</feature>
<evidence type="ECO:0000313" key="2">
    <source>
        <dbReference type="EMBL" id="CAI8057882.1"/>
    </source>
</evidence>
<reference evidence="2" key="1">
    <citation type="submission" date="2023-03" db="EMBL/GenBank/DDBJ databases">
        <authorList>
            <person name="Steffen K."/>
            <person name="Cardenas P."/>
        </authorList>
    </citation>
    <scope>NUCLEOTIDE SEQUENCE</scope>
</reference>
<dbReference type="Pfam" id="PF25015">
    <property type="entry name" value="RBD_AKAP-17A"/>
    <property type="match status" value="1"/>
</dbReference>
<sequence>MADDVPLAFYLPAGLFLKPEARVWIEVKLPEIKDSGKSISNWEVMEKIKALSMPVEFISLRVSNYSRELIQFEGELDSVRNVRKIVLLLHGKSMKLSGFSELLKLKAKQVASPQPTKAEWEEHFQSRGVSSFDDGRPGERADTLKISGLPVKWFTSRTSSGRPCHKVLVQAFQKFGTVSQVGIYDPTAAAALGRKEEKFSSFGPGSRQFYFEAYIQYEKYAGFNNAMGALKGMSLLRLEEGGKEAVVRIAVDFDKTAFLSERNVRKRRRAEERRREEMEEKRRLEEEKKREEERRRQEEERRREEEAAKRRAEREERRRKKRKQRVAVVTELKNVAVQRRGEAQRLLRTILAGAAEEKYQQEEAEKRARQEREQREEAEQRRRERVAEEGVLRDKLIRNVHQLERRRKEVQRELVLRNISESGSSSRDRRRRSPREHGHGASGVSSAVVAPRHHRH</sequence>
<keyword evidence="3" id="KW-1185">Reference proteome</keyword>
<name>A0AA35XN54_GEOBA</name>
<feature type="compositionally biased region" description="Basic and acidic residues" evidence="1">
    <location>
        <begin position="269"/>
        <end position="316"/>
    </location>
</feature>
<accession>A0AA35XN54</accession>
<dbReference type="AlphaFoldDB" id="A0AA35XN54"/>
<organism evidence="2 3">
    <name type="scientific">Geodia barretti</name>
    <name type="common">Barrett's horny sponge</name>
    <dbReference type="NCBI Taxonomy" id="519541"/>
    <lineage>
        <taxon>Eukaryota</taxon>
        <taxon>Metazoa</taxon>
        <taxon>Porifera</taxon>
        <taxon>Demospongiae</taxon>
        <taxon>Heteroscleromorpha</taxon>
        <taxon>Tetractinellida</taxon>
        <taxon>Astrophorina</taxon>
        <taxon>Geodiidae</taxon>
        <taxon>Geodia</taxon>
    </lineage>
</organism>
<proteinExistence type="predicted"/>
<gene>
    <name evidence="2" type="ORF">GBAR_LOCUS31506</name>
</gene>
<feature type="region of interest" description="Disordered" evidence="1">
    <location>
        <begin position="358"/>
        <end position="391"/>
    </location>
</feature>
<evidence type="ECO:0000313" key="3">
    <source>
        <dbReference type="Proteomes" id="UP001174909"/>
    </source>
</evidence>
<dbReference type="Proteomes" id="UP001174909">
    <property type="component" value="Unassembled WGS sequence"/>
</dbReference>
<dbReference type="EMBL" id="CASHTH010004480">
    <property type="protein sequence ID" value="CAI8057882.1"/>
    <property type="molecule type" value="Genomic_DNA"/>
</dbReference>
<evidence type="ECO:0000256" key="1">
    <source>
        <dbReference type="SAM" id="MobiDB-lite"/>
    </source>
</evidence>
<comment type="caution">
    <text evidence="2">The sequence shown here is derived from an EMBL/GenBank/DDBJ whole genome shotgun (WGS) entry which is preliminary data.</text>
</comment>
<dbReference type="PANTHER" id="PTHR12484">
    <property type="entry name" value="B-LYMPHOCYTE ANTIGEN-RELATED"/>
    <property type="match status" value="1"/>
</dbReference>